<feature type="domain" description="FAM65 N-terminal" evidence="19">
    <location>
        <begin position="1"/>
        <end position="51"/>
    </location>
</feature>
<dbReference type="InterPro" id="IPR031780">
    <property type="entry name" value="FAM65_N"/>
</dbReference>
<evidence type="ECO:0000256" key="15">
    <source>
        <dbReference type="ARBA" id="ARBA00023054"/>
    </source>
</evidence>
<evidence type="ECO:0000256" key="11">
    <source>
        <dbReference type="ARBA" id="ARBA00022700"/>
    </source>
</evidence>
<dbReference type="InterPro" id="IPR026136">
    <property type="entry name" value="RIPOR3"/>
</dbReference>
<keyword evidence="16" id="KW-0472">Membrane</keyword>
<evidence type="ECO:0000313" key="20">
    <source>
        <dbReference type="EMBL" id="MEQ2209482.1"/>
    </source>
</evidence>
<comment type="similarity">
    <text evidence="5">Belongs to the RIPOR family.</text>
</comment>
<evidence type="ECO:0000256" key="9">
    <source>
        <dbReference type="ARBA" id="ARBA00022500"/>
    </source>
</evidence>
<keyword evidence="18" id="KW-0966">Cell projection</keyword>
<evidence type="ECO:0000256" key="12">
    <source>
        <dbReference type="ARBA" id="ARBA00022740"/>
    </source>
</evidence>
<evidence type="ECO:0000256" key="7">
    <source>
        <dbReference type="ARBA" id="ARBA00022475"/>
    </source>
</evidence>
<organism evidence="20 21">
    <name type="scientific">Xenoophorus captivus</name>
    <dbReference type="NCBI Taxonomy" id="1517983"/>
    <lineage>
        <taxon>Eukaryota</taxon>
        <taxon>Metazoa</taxon>
        <taxon>Chordata</taxon>
        <taxon>Craniata</taxon>
        <taxon>Vertebrata</taxon>
        <taxon>Euteleostomi</taxon>
        <taxon>Actinopterygii</taxon>
        <taxon>Neopterygii</taxon>
        <taxon>Teleostei</taxon>
        <taxon>Neoteleostei</taxon>
        <taxon>Acanthomorphata</taxon>
        <taxon>Ovalentaria</taxon>
        <taxon>Atherinomorphae</taxon>
        <taxon>Cyprinodontiformes</taxon>
        <taxon>Goodeidae</taxon>
        <taxon>Xenoophorus</taxon>
    </lineage>
</organism>
<keyword evidence="17" id="KW-0206">Cytoskeleton</keyword>
<keyword evidence="9" id="KW-0145">Chemotaxis</keyword>
<comment type="caution">
    <text evidence="20">The sequence shown here is derived from an EMBL/GenBank/DDBJ whole genome shotgun (WGS) entry which is preliminary data.</text>
</comment>
<evidence type="ECO:0000256" key="13">
    <source>
        <dbReference type="ARBA" id="ARBA00022782"/>
    </source>
</evidence>
<evidence type="ECO:0000256" key="2">
    <source>
        <dbReference type="ARBA" id="ARBA00004245"/>
    </source>
</evidence>
<accession>A0ABV0RQ07</accession>
<keyword evidence="14" id="KW-0130">Cell adhesion</keyword>
<evidence type="ECO:0000313" key="21">
    <source>
        <dbReference type="Proteomes" id="UP001434883"/>
    </source>
</evidence>
<dbReference type="PANTHER" id="PTHR15829">
    <property type="entry name" value="PROTEIN KINASE PKN/PRK1, EFFECTOR"/>
    <property type="match status" value="1"/>
</dbReference>
<dbReference type="EMBL" id="JAHRIN010051384">
    <property type="protein sequence ID" value="MEQ2209482.1"/>
    <property type="molecule type" value="Genomic_DNA"/>
</dbReference>
<dbReference type="PANTHER" id="PTHR15829:SF2">
    <property type="entry name" value="RHO FAMILY-INTERACTING CELL POLARIZATION REGULATOR 2"/>
    <property type="match status" value="1"/>
</dbReference>
<evidence type="ECO:0000256" key="6">
    <source>
        <dbReference type="ARBA" id="ARBA00013627"/>
    </source>
</evidence>
<keyword evidence="15" id="KW-0175">Coiled coil</keyword>
<feature type="domain" description="FAM65 N-terminal" evidence="19">
    <location>
        <begin position="72"/>
        <end position="122"/>
    </location>
</feature>
<gene>
    <name evidence="20" type="primary">RIPOR2</name>
    <name evidence="20" type="ORF">XENOCAPTIV_030764</name>
</gene>
<evidence type="ECO:0000256" key="5">
    <source>
        <dbReference type="ARBA" id="ARBA00005744"/>
    </source>
</evidence>
<proteinExistence type="inferred from homology"/>
<evidence type="ECO:0000256" key="4">
    <source>
        <dbReference type="ARBA" id="ARBA00004486"/>
    </source>
</evidence>
<comment type="subcellular location">
    <subcellularLocation>
        <location evidence="1">Apical cell membrane</location>
    </subcellularLocation>
    <subcellularLocation>
        <location evidence="4">Cell projection</location>
        <location evidence="4">Filopodium</location>
    </subcellularLocation>
    <subcellularLocation>
        <location evidence="3">Cell projection</location>
        <location evidence="3">Stereocilium membrane</location>
    </subcellularLocation>
    <subcellularLocation>
        <location evidence="2">Cytoplasm</location>
        <location evidence="2">Cytoskeleton</location>
    </subcellularLocation>
</comment>
<evidence type="ECO:0000256" key="10">
    <source>
        <dbReference type="ARBA" id="ARBA00022541"/>
    </source>
</evidence>
<keyword evidence="12" id="KW-1009">Hearing</keyword>
<evidence type="ECO:0000256" key="17">
    <source>
        <dbReference type="ARBA" id="ARBA00023212"/>
    </source>
</evidence>
<evidence type="ECO:0000259" key="19">
    <source>
        <dbReference type="Pfam" id="PF15903"/>
    </source>
</evidence>
<name>A0ABV0RQ07_9TELE</name>
<sequence>MRYGRQRWKLKGRIEVNSRQSWDGDEMVFMPLISDLINIKVLQTNMVVKHTVEIVDSHSLWLGIKTCVCVHQVTELKGLATHMLVGSVICETKELFTAMPQVVAVDVNDLGTIKLNLEVTWQLEQSCSSPETSLSLQPGYTGDPHLPG</sequence>
<protein>
    <recommendedName>
        <fullName evidence="6">Rho family-interacting cell polarization regulator 2</fullName>
    </recommendedName>
</protein>
<evidence type="ECO:0000256" key="14">
    <source>
        <dbReference type="ARBA" id="ARBA00022889"/>
    </source>
</evidence>
<keyword evidence="10" id="KW-0517">Myogenesis</keyword>
<keyword evidence="21" id="KW-1185">Reference proteome</keyword>
<dbReference type="Pfam" id="PF15903">
    <property type="entry name" value="PL48"/>
    <property type="match status" value="2"/>
</dbReference>
<evidence type="ECO:0000256" key="1">
    <source>
        <dbReference type="ARBA" id="ARBA00004221"/>
    </source>
</evidence>
<reference evidence="20 21" key="1">
    <citation type="submission" date="2021-06" db="EMBL/GenBank/DDBJ databases">
        <authorList>
            <person name="Palmer J.M."/>
        </authorList>
    </citation>
    <scope>NUCLEOTIDE SEQUENCE [LARGE SCALE GENOMIC DNA]</scope>
    <source>
        <strain evidence="20 21">XC_2019</strain>
        <tissue evidence="20">Muscle</tissue>
    </source>
</reference>
<keyword evidence="7" id="KW-1003">Cell membrane</keyword>
<evidence type="ECO:0000256" key="3">
    <source>
        <dbReference type="ARBA" id="ARBA00004289"/>
    </source>
</evidence>
<keyword evidence="11" id="KW-0734">Signal transduction inhibitor</keyword>
<evidence type="ECO:0000256" key="16">
    <source>
        <dbReference type="ARBA" id="ARBA00023136"/>
    </source>
</evidence>
<evidence type="ECO:0000256" key="8">
    <source>
        <dbReference type="ARBA" id="ARBA00022490"/>
    </source>
</evidence>
<keyword evidence="13" id="KW-0221">Differentiation</keyword>
<dbReference type="Proteomes" id="UP001434883">
    <property type="component" value="Unassembled WGS sequence"/>
</dbReference>
<evidence type="ECO:0000256" key="18">
    <source>
        <dbReference type="ARBA" id="ARBA00023273"/>
    </source>
</evidence>
<keyword evidence="8" id="KW-0963">Cytoplasm</keyword>